<reference evidence="1 2" key="1">
    <citation type="journal article" date="2014" name="BMC Genomics">
        <title>Comparison of environmental and isolate Sulfobacillus genomes reveals diverse carbon, sulfur, nitrogen, and hydrogen metabolisms.</title>
        <authorList>
            <person name="Justice N.B."/>
            <person name="Norman A."/>
            <person name="Brown C.T."/>
            <person name="Singh A."/>
            <person name="Thomas B.C."/>
            <person name="Banfield J.F."/>
        </authorList>
    </citation>
    <scope>NUCLEOTIDE SEQUENCE [LARGE SCALE GENOMIC DNA]</scope>
    <source>
        <strain evidence="1">AMDSBA4</strain>
    </source>
</reference>
<protein>
    <submittedName>
        <fullName evidence="1">Uncharacterized protein</fullName>
    </submittedName>
</protein>
<dbReference type="AlphaFoldDB" id="A0A2T2X6N5"/>
<organism evidence="1 2">
    <name type="scientific">Sulfobacillus benefaciens</name>
    <dbReference type="NCBI Taxonomy" id="453960"/>
    <lineage>
        <taxon>Bacteria</taxon>
        <taxon>Bacillati</taxon>
        <taxon>Bacillota</taxon>
        <taxon>Clostridia</taxon>
        <taxon>Eubacteriales</taxon>
        <taxon>Clostridiales Family XVII. Incertae Sedis</taxon>
        <taxon>Sulfobacillus</taxon>
    </lineage>
</organism>
<comment type="caution">
    <text evidence="1">The sequence shown here is derived from an EMBL/GenBank/DDBJ whole genome shotgun (WGS) entry which is preliminary data.</text>
</comment>
<evidence type="ECO:0000313" key="2">
    <source>
        <dbReference type="Proteomes" id="UP000242972"/>
    </source>
</evidence>
<sequence>MLPFIIINDFAAVDELFGAYPIGPTAIAQRESAMIITVDADVGCTRPAIHIVVIAAGARRGVQRIWRFMIGHLKQSFREKI</sequence>
<evidence type="ECO:0000313" key="1">
    <source>
        <dbReference type="EMBL" id="PSR30160.1"/>
    </source>
</evidence>
<name>A0A2T2X6N5_9FIRM</name>
<gene>
    <name evidence="1" type="ORF">C7B46_18175</name>
</gene>
<accession>A0A2T2X6N5</accession>
<proteinExistence type="predicted"/>
<dbReference type="Proteomes" id="UP000242972">
    <property type="component" value="Unassembled WGS sequence"/>
</dbReference>
<dbReference type="EMBL" id="PXYW01000084">
    <property type="protein sequence ID" value="PSR30160.1"/>
    <property type="molecule type" value="Genomic_DNA"/>
</dbReference>